<evidence type="ECO:0000313" key="3">
    <source>
        <dbReference type="Proteomes" id="UP001066276"/>
    </source>
</evidence>
<feature type="compositionally biased region" description="Pro residues" evidence="1">
    <location>
        <begin position="248"/>
        <end position="257"/>
    </location>
</feature>
<accession>A0AAV7MC03</accession>
<feature type="region of interest" description="Disordered" evidence="1">
    <location>
        <begin position="71"/>
        <end position="122"/>
    </location>
</feature>
<dbReference type="EMBL" id="JANPWB010000014">
    <property type="protein sequence ID" value="KAJ1100037.1"/>
    <property type="molecule type" value="Genomic_DNA"/>
</dbReference>
<feature type="compositionally biased region" description="Low complexity" evidence="1">
    <location>
        <begin position="203"/>
        <end position="216"/>
    </location>
</feature>
<dbReference type="AlphaFoldDB" id="A0AAV7MC03"/>
<dbReference type="Proteomes" id="UP001066276">
    <property type="component" value="Chromosome 10"/>
</dbReference>
<evidence type="ECO:0000313" key="2">
    <source>
        <dbReference type="EMBL" id="KAJ1100037.1"/>
    </source>
</evidence>
<gene>
    <name evidence="2" type="ORF">NDU88_005126</name>
</gene>
<proteinExistence type="predicted"/>
<feature type="compositionally biased region" description="Basic residues" evidence="1">
    <location>
        <begin position="217"/>
        <end position="227"/>
    </location>
</feature>
<protein>
    <submittedName>
        <fullName evidence="2">Uncharacterized protein</fullName>
    </submittedName>
</protein>
<feature type="region of interest" description="Disordered" evidence="1">
    <location>
        <begin position="174"/>
        <end position="257"/>
    </location>
</feature>
<comment type="caution">
    <text evidence="2">The sequence shown here is derived from an EMBL/GenBank/DDBJ whole genome shotgun (WGS) entry which is preliminary data.</text>
</comment>
<name>A0AAV7MC03_PLEWA</name>
<feature type="region of interest" description="Disordered" evidence="1">
    <location>
        <begin position="135"/>
        <end position="159"/>
    </location>
</feature>
<evidence type="ECO:0000256" key="1">
    <source>
        <dbReference type="SAM" id="MobiDB-lite"/>
    </source>
</evidence>
<organism evidence="2 3">
    <name type="scientific">Pleurodeles waltl</name>
    <name type="common">Iberian ribbed newt</name>
    <dbReference type="NCBI Taxonomy" id="8319"/>
    <lineage>
        <taxon>Eukaryota</taxon>
        <taxon>Metazoa</taxon>
        <taxon>Chordata</taxon>
        <taxon>Craniata</taxon>
        <taxon>Vertebrata</taxon>
        <taxon>Euteleostomi</taxon>
        <taxon>Amphibia</taxon>
        <taxon>Batrachia</taxon>
        <taxon>Caudata</taxon>
        <taxon>Salamandroidea</taxon>
        <taxon>Salamandridae</taxon>
        <taxon>Pleurodelinae</taxon>
        <taxon>Pleurodeles</taxon>
    </lineage>
</organism>
<keyword evidence="3" id="KW-1185">Reference proteome</keyword>
<sequence length="257" mass="25933">MGHWRSGVPGAVCGLHPPGKLPTAPLAGLVPSLTSSAGRSFPSLDQGVGLTPSPVKLSGITVQCVHGLASAPGQATPPPVTSASHDLSGTHRSPPGSPISWAHRRSRGPSHPSTGAAAGPPQLRGRAATSLLQCPTGARCRVRRPAPAQSRAAPASSSSAALLPNGAYLLLGPRRPPRHLRCSGETRPESPAVLGPSAPVPRRPSAQREAAASAARTGRRSPPRRPCRVPSPAFSGAATGARQHPGSAPSPAPPYGP</sequence>
<reference evidence="2" key="1">
    <citation type="journal article" date="2022" name="bioRxiv">
        <title>Sequencing and chromosome-scale assembly of the giantPleurodeles waltlgenome.</title>
        <authorList>
            <person name="Brown T."/>
            <person name="Elewa A."/>
            <person name="Iarovenko S."/>
            <person name="Subramanian E."/>
            <person name="Araus A.J."/>
            <person name="Petzold A."/>
            <person name="Susuki M."/>
            <person name="Suzuki K.-i.T."/>
            <person name="Hayashi T."/>
            <person name="Toyoda A."/>
            <person name="Oliveira C."/>
            <person name="Osipova E."/>
            <person name="Leigh N.D."/>
            <person name="Simon A."/>
            <person name="Yun M.H."/>
        </authorList>
    </citation>
    <scope>NUCLEOTIDE SEQUENCE</scope>
    <source>
        <strain evidence="2">20211129_DDA</strain>
        <tissue evidence="2">Liver</tissue>
    </source>
</reference>
<feature type="compositionally biased region" description="Low complexity" evidence="1">
    <location>
        <begin position="145"/>
        <end position="159"/>
    </location>
</feature>
<feature type="compositionally biased region" description="Polar residues" evidence="1">
    <location>
        <begin position="81"/>
        <end position="91"/>
    </location>
</feature>